<dbReference type="Proteomes" id="UP001498421">
    <property type="component" value="Unassembled WGS sequence"/>
</dbReference>
<proteinExistence type="predicted"/>
<dbReference type="EMBL" id="JAZAVK010000010">
    <property type="protein sequence ID" value="KAK7431678.1"/>
    <property type="molecule type" value="Genomic_DNA"/>
</dbReference>
<evidence type="ECO:0000313" key="1">
    <source>
        <dbReference type="EMBL" id="KAK7431678.1"/>
    </source>
</evidence>
<evidence type="ECO:0000313" key="2">
    <source>
        <dbReference type="Proteomes" id="UP001498421"/>
    </source>
</evidence>
<sequence length="93" mass="10222">MGNSKKKIDEQMLKEGQLAPLQQRMETLESFMVQKQAMSYDLFKNKPGPGAKHTKTKKGTTWTPKAGQLTIVDLSCPCVTAEVACSLFGICLS</sequence>
<keyword evidence="2" id="KW-1185">Reference proteome</keyword>
<protein>
    <submittedName>
        <fullName evidence="1">Uncharacterized protein</fullName>
    </submittedName>
</protein>
<name>A0ABR1IDN0_9HYPO</name>
<gene>
    <name evidence="1" type="ORF">QQZ08_001897</name>
</gene>
<organism evidence="1 2">
    <name type="scientific">Neonectria magnoliae</name>
    <dbReference type="NCBI Taxonomy" id="2732573"/>
    <lineage>
        <taxon>Eukaryota</taxon>
        <taxon>Fungi</taxon>
        <taxon>Dikarya</taxon>
        <taxon>Ascomycota</taxon>
        <taxon>Pezizomycotina</taxon>
        <taxon>Sordariomycetes</taxon>
        <taxon>Hypocreomycetidae</taxon>
        <taxon>Hypocreales</taxon>
        <taxon>Nectriaceae</taxon>
        <taxon>Neonectria</taxon>
    </lineage>
</organism>
<reference evidence="1 2" key="1">
    <citation type="journal article" date="2025" name="Microbiol. Resour. Announc.">
        <title>Draft genome sequences for Neonectria magnoliae and Neonectria punicea, canker pathogens of Liriodendron tulipifera and Acer saccharum in West Virginia.</title>
        <authorList>
            <person name="Petronek H.M."/>
            <person name="Kasson M.T."/>
            <person name="Metheny A.M."/>
            <person name="Stauder C.M."/>
            <person name="Lovett B."/>
            <person name="Lynch S.C."/>
            <person name="Garnas J.R."/>
            <person name="Kasson L.R."/>
            <person name="Stajich J.E."/>
        </authorList>
    </citation>
    <scope>NUCLEOTIDE SEQUENCE [LARGE SCALE GENOMIC DNA]</scope>
    <source>
        <strain evidence="1 2">NRRL 64651</strain>
    </source>
</reference>
<comment type="caution">
    <text evidence="1">The sequence shown here is derived from an EMBL/GenBank/DDBJ whole genome shotgun (WGS) entry which is preliminary data.</text>
</comment>
<accession>A0ABR1IDN0</accession>